<dbReference type="GO" id="GO:0042393">
    <property type="term" value="F:histone binding"/>
    <property type="evidence" value="ECO:0007669"/>
    <property type="project" value="InterPro"/>
</dbReference>
<evidence type="ECO:0000256" key="1">
    <source>
        <dbReference type="SAM" id="MobiDB-lite"/>
    </source>
</evidence>
<dbReference type="Proteomes" id="UP000006813">
    <property type="component" value="Unassembled WGS sequence"/>
</dbReference>
<dbReference type="InterPro" id="IPR046378">
    <property type="entry name" value="DAXX_histone-bd"/>
</dbReference>
<accession>G5BAS1</accession>
<gene>
    <name evidence="3" type="ORF">GW7_19598</name>
</gene>
<evidence type="ECO:0000313" key="3">
    <source>
        <dbReference type="EMBL" id="EHB06382.1"/>
    </source>
</evidence>
<dbReference type="EMBL" id="JH169314">
    <property type="protein sequence ID" value="EHB06382.1"/>
    <property type="molecule type" value="Genomic_DNA"/>
</dbReference>
<proteinExistence type="predicted"/>
<feature type="compositionally biased region" description="Polar residues" evidence="1">
    <location>
        <begin position="168"/>
        <end position="178"/>
    </location>
</feature>
<dbReference type="AlphaFoldDB" id="G5BAS1"/>
<dbReference type="Gene3D" id="1.20.58.2170">
    <property type="match status" value="2"/>
</dbReference>
<evidence type="ECO:0000259" key="2">
    <source>
        <dbReference type="Pfam" id="PF20920"/>
    </source>
</evidence>
<dbReference type="Pfam" id="PF20920">
    <property type="entry name" value="DAXX_hist_bd"/>
    <property type="match status" value="1"/>
</dbReference>
<reference evidence="3 4" key="1">
    <citation type="journal article" date="2011" name="Nature">
        <title>Genome sequencing reveals insights into physiology and longevity of the naked mole rat.</title>
        <authorList>
            <person name="Kim E.B."/>
            <person name="Fang X."/>
            <person name="Fushan A.A."/>
            <person name="Huang Z."/>
            <person name="Lobanov A.V."/>
            <person name="Han L."/>
            <person name="Marino S.M."/>
            <person name="Sun X."/>
            <person name="Turanov A.A."/>
            <person name="Yang P."/>
            <person name="Yim S.H."/>
            <person name="Zhao X."/>
            <person name="Kasaikina M.V."/>
            <person name="Stoletzki N."/>
            <person name="Peng C."/>
            <person name="Polak P."/>
            <person name="Xiong Z."/>
            <person name="Kiezun A."/>
            <person name="Zhu Y."/>
            <person name="Chen Y."/>
            <person name="Kryukov G.V."/>
            <person name="Zhang Q."/>
            <person name="Peshkin L."/>
            <person name="Yang L."/>
            <person name="Bronson R.T."/>
            <person name="Buffenstein R."/>
            <person name="Wang B."/>
            <person name="Han C."/>
            <person name="Li Q."/>
            <person name="Chen L."/>
            <person name="Zhao W."/>
            <person name="Sunyaev S.R."/>
            <person name="Park T.J."/>
            <person name="Zhang G."/>
            <person name="Wang J."/>
            <person name="Gladyshev V.N."/>
        </authorList>
    </citation>
    <scope>NUCLEOTIDE SEQUENCE [LARGE SCALE GENOMIC DNA]</scope>
</reference>
<dbReference type="InterPro" id="IPR046426">
    <property type="entry name" value="DAXX_histone-bd_sf"/>
</dbReference>
<feature type="region of interest" description="Disordered" evidence="1">
    <location>
        <begin position="156"/>
        <end position="280"/>
    </location>
</feature>
<name>G5BAS1_HETGA</name>
<dbReference type="STRING" id="10181.G5BAS1"/>
<sequence length="280" mass="31172">MATANTIIVLDDDDRNDAAAQPRPSSHPHPPIRPHPQQKPLAPVGLLGLEEGLVQEARNATSWRMRSFLKSSLNCEARLKRKLIHLFGCLCQLKESSSLTGRVIKQHIPYRGTCYLELQLTAQDAFQVVGIRIQEHRHFDLIYNFGCHLTDDFSPKASLDSGEGPSGMASQECSTTSKAETDVEESDEEEEKEDEDATDSEDKEDLEQLQKGQGHEEEEDEESADKDGDKSPKLPAQVSTEKNQEAVKRICRASGELQNKTHSVTSFGVGRTPDPLEHRC</sequence>
<feature type="compositionally biased region" description="Acidic residues" evidence="1">
    <location>
        <begin position="182"/>
        <end position="207"/>
    </location>
</feature>
<organism evidence="3 4">
    <name type="scientific">Heterocephalus glaber</name>
    <name type="common">Naked mole rat</name>
    <dbReference type="NCBI Taxonomy" id="10181"/>
    <lineage>
        <taxon>Eukaryota</taxon>
        <taxon>Metazoa</taxon>
        <taxon>Chordata</taxon>
        <taxon>Craniata</taxon>
        <taxon>Vertebrata</taxon>
        <taxon>Euteleostomi</taxon>
        <taxon>Mammalia</taxon>
        <taxon>Eutheria</taxon>
        <taxon>Euarchontoglires</taxon>
        <taxon>Glires</taxon>
        <taxon>Rodentia</taxon>
        <taxon>Hystricomorpha</taxon>
        <taxon>Bathyergidae</taxon>
        <taxon>Heterocephalus</taxon>
    </lineage>
</organism>
<feature type="domain" description="Daxx histone-binding" evidence="2">
    <location>
        <begin position="118"/>
        <end position="152"/>
    </location>
</feature>
<dbReference type="InParanoid" id="G5BAS1"/>
<protein>
    <submittedName>
        <fullName evidence="3">Death domain-associated protein 6</fullName>
    </submittedName>
</protein>
<feature type="region of interest" description="Disordered" evidence="1">
    <location>
        <begin position="11"/>
        <end position="41"/>
    </location>
</feature>
<evidence type="ECO:0000313" key="4">
    <source>
        <dbReference type="Proteomes" id="UP000006813"/>
    </source>
</evidence>
<feature type="compositionally biased region" description="Polar residues" evidence="1">
    <location>
        <begin position="256"/>
        <end position="266"/>
    </location>
</feature>
<feature type="compositionally biased region" description="Pro residues" evidence="1">
    <location>
        <begin position="25"/>
        <end position="34"/>
    </location>
</feature>